<protein>
    <submittedName>
        <fullName evidence="1">Uncharacterized protein</fullName>
    </submittedName>
</protein>
<accession>A0A699SKV3</accession>
<evidence type="ECO:0000313" key="1">
    <source>
        <dbReference type="EMBL" id="GFC98381.1"/>
    </source>
</evidence>
<sequence length="95" mass="10865">MRRSHVRWYRSSSTRFRKAVRGSKKQYEVQKKAVRGSEKAVQGSEIQSILEGDVAQCDWWIKNITAAMKNDQNTLRSRSLIGWSPGLTKMPSAPI</sequence>
<dbReference type="EMBL" id="BKCJ011171880">
    <property type="protein sequence ID" value="GFC98381.1"/>
    <property type="molecule type" value="Genomic_DNA"/>
</dbReference>
<organism evidence="1">
    <name type="scientific">Tanacetum cinerariifolium</name>
    <name type="common">Dalmatian daisy</name>
    <name type="synonym">Chrysanthemum cinerariifolium</name>
    <dbReference type="NCBI Taxonomy" id="118510"/>
    <lineage>
        <taxon>Eukaryota</taxon>
        <taxon>Viridiplantae</taxon>
        <taxon>Streptophyta</taxon>
        <taxon>Embryophyta</taxon>
        <taxon>Tracheophyta</taxon>
        <taxon>Spermatophyta</taxon>
        <taxon>Magnoliopsida</taxon>
        <taxon>eudicotyledons</taxon>
        <taxon>Gunneridae</taxon>
        <taxon>Pentapetalae</taxon>
        <taxon>asterids</taxon>
        <taxon>campanulids</taxon>
        <taxon>Asterales</taxon>
        <taxon>Asteraceae</taxon>
        <taxon>Asteroideae</taxon>
        <taxon>Anthemideae</taxon>
        <taxon>Anthemidinae</taxon>
        <taxon>Tanacetum</taxon>
    </lineage>
</organism>
<comment type="caution">
    <text evidence="1">The sequence shown here is derived from an EMBL/GenBank/DDBJ whole genome shotgun (WGS) entry which is preliminary data.</text>
</comment>
<dbReference type="AlphaFoldDB" id="A0A699SKV3"/>
<gene>
    <name evidence="1" type="ORF">Tci_870351</name>
</gene>
<proteinExistence type="predicted"/>
<name>A0A699SKV3_TANCI</name>
<reference evidence="1" key="1">
    <citation type="journal article" date="2019" name="Sci. Rep.">
        <title>Draft genome of Tanacetum cinerariifolium, the natural source of mosquito coil.</title>
        <authorList>
            <person name="Yamashiro T."/>
            <person name="Shiraishi A."/>
            <person name="Satake H."/>
            <person name="Nakayama K."/>
        </authorList>
    </citation>
    <scope>NUCLEOTIDE SEQUENCE</scope>
</reference>